<dbReference type="RefSeq" id="WP_009756184.1">
    <property type="nucleotide sequence ID" value="NZ_AMSI01000002.1"/>
</dbReference>
<organism evidence="1 2">
    <name type="scientific">Nitratireductor indicus C115</name>
    <dbReference type="NCBI Taxonomy" id="1231190"/>
    <lineage>
        <taxon>Bacteria</taxon>
        <taxon>Pseudomonadati</taxon>
        <taxon>Pseudomonadota</taxon>
        <taxon>Alphaproteobacteria</taxon>
        <taxon>Hyphomicrobiales</taxon>
        <taxon>Phyllobacteriaceae</taxon>
        <taxon>Nitratireductor</taxon>
    </lineage>
</organism>
<comment type="caution">
    <text evidence="1">The sequence shown here is derived from an EMBL/GenBank/DDBJ whole genome shotgun (WGS) entry which is preliminary data.</text>
</comment>
<dbReference type="PATRIC" id="fig|1231190.3.peg.950"/>
<gene>
    <name evidence="1" type="ORF">NA8A_04540</name>
</gene>
<reference evidence="1 2" key="1">
    <citation type="journal article" date="2012" name="J. Bacteriol.">
        <title>Genome Sequence of Nitratireductor indicus Type Strain C115.</title>
        <authorList>
            <person name="Lai Q."/>
            <person name="Li G."/>
            <person name="Yu Z."/>
            <person name="Shao Z."/>
        </authorList>
    </citation>
    <scope>NUCLEOTIDE SEQUENCE [LARGE SCALE GENOMIC DNA]</scope>
    <source>
        <strain evidence="1 2">C115</strain>
    </source>
</reference>
<dbReference type="EMBL" id="AMSI01000002">
    <property type="protein sequence ID" value="EKF44050.1"/>
    <property type="molecule type" value="Genomic_DNA"/>
</dbReference>
<sequence>MTELLKSIWFKSGRPKPIRPKPIRLEPVWTALRDFVIEFDAMMHHATHGRPLTDRNENRRRKR</sequence>
<keyword evidence="2" id="KW-1185">Reference proteome</keyword>
<dbReference type="AlphaFoldDB" id="K2NXX0"/>
<proteinExistence type="predicted"/>
<evidence type="ECO:0000313" key="1">
    <source>
        <dbReference type="EMBL" id="EKF44050.1"/>
    </source>
</evidence>
<name>K2NXX0_9HYPH</name>
<dbReference type="STRING" id="721133.SAMN05216176_101401"/>
<protein>
    <submittedName>
        <fullName evidence="1">Uncharacterized protein</fullName>
    </submittedName>
</protein>
<evidence type="ECO:0000313" key="2">
    <source>
        <dbReference type="Proteomes" id="UP000007374"/>
    </source>
</evidence>
<dbReference type="Proteomes" id="UP000007374">
    <property type="component" value="Unassembled WGS sequence"/>
</dbReference>
<accession>K2NXX0</accession>